<dbReference type="Pfam" id="PF11277">
    <property type="entry name" value="Med24_N"/>
    <property type="match status" value="2"/>
</dbReference>
<dbReference type="AlphaFoldDB" id="A0A6P7S944"/>
<keyword evidence="4" id="KW-0805">Transcription regulation</keyword>
<evidence type="ECO:0000313" key="12">
    <source>
        <dbReference type="RefSeq" id="XP_036362767.1"/>
    </source>
</evidence>
<evidence type="ECO:0000313" key="10">
    <source>
        <dbReference type="RefSeq" id="XP_029634628.1"/>
    </source>
</evidence>
<keyword evidence="5" id="KW-0010">Activator</keyword>
<evidence type="ECO:0000256" key="3">
    <source>
        <dbReference type="ARBA" id="ARBA00019693"/>
    </source>
</evidence>
<dbReference type="GO" id="GO:0003712">
    <property type="term" value="F:transcription coregulator activity"/>
    <property type="evidence" value="ECO:0007669"/>
    <property type="project" value="TreeGrafter"/>
</dbReference>
<dbReference type="KEGG" id="osn:115210273"/>
<evidence type="ECO:0000256" key="6">
    <source>
        <dbReference type="ARBA" id="ARBA00023163"/>
    </source>
</evidence>
<accession>A0A6P7S944</accession>
<evidence type="ECO:0000256" key="7">
    <source>
        <dbReference type="ARBA" id="ARBA00023242"/>
    </source>
</evidence>
<organism evidence="9 10">
    <name type="scientific">Octopus sinensis</name>
    <name type="common">East Asian common octopus</name>
    <dbReference type="NCBI Taxonomy" id="2607531"/>
    <lineage>
        <taxon>Eukaryota</taxon>
        <taxon>Metazoa</taxon>
        <taxon>Spiralia</taxon>
        <taxon>Lophotrochozoa</taxon>
        <taxon>Mollusca</taxon>
        <taxon>Cephalopoda</taxon>
        <taxon>Coleoidea</taxon>
        <taxon>Octopodiformes</taxon>
        <taxon>Octopoda</taxon>
        <taxon>Incirrata</taxon>
        <taxon>Octopodidae</taxon>
        <taxon>Octopus</taxon>
    </lineage>
</organism>
<name>A0A6P7S944_9MOLL</name>
<evidence type="ECO:0000313" key="11">
    <source>
        <dbReference type="RefSeq" id="XP_036362761.1"/>
    </source>
</evidence>
<keyword evidence="6" id="KW-0804">Transcription</keyword>
<evidence type="ECO:0000256" key="1">
    <source>
        <dbReference type="ARBA" id="ARBA00004123"/>
    </source>
</evidence>
<evidence type="ECO:0000256" key="5">
    <source>
        <dbReference type="ARBA" id="ARBA00023159"/>
    </source>
</evidence>
<dbReference type="RefSeq" id="XP_029634628.1">
    <property type="nucleotide sequence ID" value="XM_029778768.2"/>
</dbReference>
<sequence length="1071" mass="120242">MKTRNPPSKAILNSQKVRPETHKLTENMVADSKTDSVSSLVRAVLVKAWRERWNEIRWGVCLKRVLASYPEENCDLAEILLQQALVGTSPNTLVMSYLRHAISSQLITHNVAYRNITKFEDFNRPYCILGLVELVESVTVKFSFACTADSPLVLSRSLQKLLHWLLLCILKSLQRLAEGRQTQEHITIIDRTCTAIQKIMQGGPIWALLYIARSEDNETYREFEQTEVNVRGTVTQLQQNVISIQQREKVIETLLVLGGQEMQNSSDKAVLEVSHLTVCPTVNALVALEAVLNPTNDVQPFLEQLLVIEKLAKLNRAKLYCELMRACFMGLIDSNGGQEELKWAAFTFLKLPQVLLRIQRQSPGQDFSHELELGFDRLLSYVPLLDVTDLRLNCDCVTFLLKECQKYSLLTEIQGSKLQQRRLVSVASKLHLSLTVSLHPPVELGTDVMQPAPLLSSINSETQKPRSSDAVSNTQPSVSLILRAEPTVTSILKFTGSPHNMTTVEDVHSTLDADYSKNQEPLLGVLSHMLSGKSFELILAAAAATGKLQSFAIKLVKFNEFARQATGEGGKAANTRALLFDISFLMLCHIAQLYGAEIITSSPDCSESFFAQWSMKCLPEDGKYKCIENSSPSDQHKVDLLLNQFTNGGEHKNSMARWHEICMNAPFAMQEVLFAWEHGALSADNVKNILDCVKKKMCCLPVVVSAWLCSYMNTVGEEARSKPHNMLEQLSRVNPDSQGQYPSENYHERSHLMSIILCKMSNDILPASRRSTAQQYIPPKALPGKVMDQTTQAIFEKGWVDLRSLHALEQLLNLCGSDWFSDRLVAMMLAGNRLEDLSLSLSLSFALCHMDLENISLSLLLHTLPNILSSRHKMHMLVNPRGAMLAKLCVMCIVGAQMAKSNSKDSFHYTKRGRKRPFHEVDWEEPEDENRKNKMRKVHEPQITLDSEGFNLDFITAKEEGEPSPPYDTKDPLNKAVLNLMRMMNSLLHSSIISPRTGFVAALIEEAVRCGRQYSRLILQFMPQGMVTQLLKCLPGSLTNQQILSICDLSTTVGRKVAAKAIYQNAQMKKV</sequence>
<keyword evidence="9" id="KW-1185">Reference proteome</keyword>
<evidence type="ECO:0000313" key="9">
    <source>
        <dbReference type="Proteomes" id="UP000515154"/>
    </source>
</evidence>
<evidence type="ECO:0000256" key="2">
    <source>
        <dbReference type="ARBA" id="ARBA00007864"/>
    </source>
</evidence>
<dbReference type="RefSeq" id="XP_036362767.1">
    <property type="nucleotide sequence ID" value="XM_036506874.1"/>
</dbReference>
<gene>
    <name evidence="10 11 12" type="primary">LOC115210273</name>
</gene>
<dbReference type="Proteomes" id="UP000515154">
    <property type="component" value="Linkage group LG1"/>
</dbReference>
<comment type="similarity">
    <text evidence="2">Belongs to the Mediator complex subunit 24 family.</text>
</comment>
<protein>
    <recommendedName>
        <fullName evidence="3">Mediator of RNA polymerase II transcription subunit 24</fullName>
    </recommendedName>
    <alternativeName>
        <fullName evidence="8">Mediator complex subunit 24</fullName>
    </alternativeName>
</protein>
<dbReference type="GO" id="GO:0016592">
    <property type="term" value="C:mediator complex"/>
    <property type="evidence" value="ECO:0007669"/>
    <property type="project" value="InterPro"/>
</dbReference>
<dbReference type="PANTHER" id="PTHR12898:SF1">
    <property type="entry name" value="MEDIATOR OF RNA POLYMERASE II TRANSCRIPTION SUBUNIT 24"/>
    <property type="match status" value="1"/>
</dbReference>
<dbReference type="RefSeq" id="XP_036362761.1">
    <property type="nucleotide sequence ID" value="XM_036506868.1"/>
</dbReference>
<evidence type="ECO:0000256" key="4">
    <source>
        <dbReference type="ARBA" id="ARBA00023015"/>
    </source>
</evidence>
<comment type="subcellular location">
    <subcellularLocation>
        <location evidence="1">Nucleus</location>
    </subcellularLocation>
</comment>
<dbReference type="InterPro" id="IPR021429">
    <property type="entry name" value="Mediator_Med24"/>
</dbReference>
<reference evidence="10 11" key="1">
    <citation type="submission" date="2025-08" db="UniProtKB">
        <authorList>
            <consortium name="RefSeq"/>
        </authorList>
    </citation>
    <scope>IDENTIFICATION</scope>
</reference>
<evidence type="ECO:0000256" key="8">
    <source>
        <dbReference type="ARBA" id="ARBA00031960"/>
    </source>
</evidence>
<dbReference type="GO" id="GO:0060261">
    <property type="term" value="P:positive regulation of transcription initiation by RNA polymerase II"/>
    <property type="evidence" value="ECO:0007669"/>
    <property type="project" value="TreeGrafter"/>
</dbReference>
<keyword evidence="7" id="KW-0539">Nucleus</keyword>
<dbReference type="PANTHER" id="PTHR12898">
    <property type="entry name" value="MEDIATOR OF RNA POLYMERASE II TRANSCRIPTION SUBUNIT 24"/>
    <property type="match status" value="1"/>
</dbReference>
<proteinExistence type="inferred from homology"/>